<evidence type="ECO:0000313" key="3">
    <source>
        <dbReference type="Proteomes" id="UP001519290"/>
    </source>
</evidence>
<evidence type="ECO:0000313" key="2">
    <source>
        <dbReference type="EMBL" id="MBP2381001.1"/>
    </source>
</evidence>
<dbReference type="PANTHER" id="PTHR18964:SF169">
    <property type="entry name" value="N-ACETYLMANNOSAMINE KINASE"/>
    <property type="match status" value="1"/>
</dbReference>
<name>A0ABS4WXX4_9MICO</name>
<keyword evidence="2" id="KW-0808">Transferase</keyword>
<dbReference type="GO" id="GO:0004340">
    <property type="term" value="F:glucokinase activity"/>
    <property type="evidence" value="ECO:0007669"/>
    <property type="project" value="UniProtKB-EC"/>
</dbReference>
<dbReference type="EMBL" id="JAGIOD010000001">
    <property type="protein sequence ID" value="MBP2381001.1"/>
    <property type="molecule type" value="Genomic_DNA"/>
</dbReference>
<dbReference type="Gene3D" id="3.30.420.40">
    <property type="match status" value="2"/>
</dbReference>
<comment type="caution">
    <text evidence="2">The sequence shown here is derived from an EMBL/GenBank/DDBJ whole genome shotgun (WGS) entry which is preliminary data.</text>
</comment>
<protein>
    <submittedName>
        <fullName evidence="2">Glucokinase</fullName>
        <ecNumber evidence="2">2.7.1.2</ecNumber>
    </submittedName>
</protein>
<dbReference type="InterPro" id="IPR043129">
    <property type="entry name" value="ATPase_NBD"/>
</dbReference>
<dbReference type="Pfam" id="PF00480">
    <property type="entry name" value="ROK"/>
    <property type="match status" value="1"/>
</dbReference>
<evidence type="ECO:0000256" key="1">
    <source>
        <dbReference type="ARBA" id="ARBA00006479"/>
    </source>
</evidence>
<proteinExistence type="inferred from homology"/>
<dbReference type="InterPro" id="IPR000600">
    <property type="entry name" value="ROK"/>
</dbReference>
<dbReference type="Proteomes" id="UP001519290">
    <property type="component" value="Unassembled WGS sequence"/>
</dbReference>
<dbReference type="CDD" id="cd23763">
    <property type="entry name" value="ASKHA_ATPase_ROK"/>
    <property type="match status" value="1"/>
</dbReference>
<reference evidence="2 3" key="1">
    <citation type="submission" date="2021-03" db="EMBL/GenBank/DDBJ databases">
        <title>Sequencing the genomes of 1000 actinobacteria strains.</title>
        <authorList>
            <person name="Klenk H.-P."/>
        </authorList>
    </citation>
    <scope>NUCLEOTIDE SEQUENCE [LARGE SCALE GENOMIC DNA]</scope>
    <source>
        <strain evidence="2 3">DSM 14566</strain>
    </source>
</reference>
<comment type="similarity">
    <text evidence="1">Belongs to the ROK (NagC/XylR) family.</text>
</comment>
<organism evidence="2 3">
    <name type="scientific">Brachybacterium sacelli</name>
    <dbReference type="NCBI Taxonomy" id="173364"/>
    <lineage>
        <taxon>Bacteria</taxon>
        <taxon>Bacillati</taxon>
        <taxon>Actinomycetota</taxon>
        <taxon>Actinomycetes</taxon>
        <taxon>Micrococcales</taxon>
        <taxon>Dermabacteraceae</taxon>
        <taxon>Brachybacterium</taxon>
    </lineage>
</organism>
<dbReference type="PANTHER" id="PTHR18964">
    <property type="entry name" value="ROK (REPRESSOR, ORF, KINASE) FAMILY"/>
    <property type="match status" value="1"/>
</dbReference>
<keyword evidence="3" id="KW-1185">Reference proteome</keyword>
<gene>
    <name evidence="2" type="ORF">JOF43_000958</name>
</gene>
<accession>A0ABS4WXX4</accession>
<dbReference type="EC" id="2.7.1.2" evidence="2"/>
<dbReference type="RefSeq" id="WP_209899831.1">
    <property type="nucleotide sequence ID" value="NZ_BAAAJW010000004.1"/>
</dbReference>
<sequence length="297" mass="31727">MHRDHRRSPTVTAVDIGGTHVSAAIVDTELRIRDEQRRPLDADAPAHQVLDQIAGCVRERHLDTTRIAIAVPGPFDYSRGIGDFEGVEKFARLRAVDVREELASRWDRDPGTLRFVNDAEAFGLGEWAAGAGGRARRCVSMTLGTGIGSAFIDRGRCLTTGTEVPADGNLHTVEVDGAPLEEHVSRRALIGAFRDRAGRTVDVAEIAELARRGHRDAAEILTAGMEVLGTALAPWLRAFRAERLVIGGSMAASADLLFPPLHAQLTSLMTAAPPVVQGALGAERASLIGALIGTSAR</sequence>
<dbReference type="SUPFAM" id="SSF53067">
    <property type="entry name" value="Actin-like ATPase domain"/>
    <property type="match status" value="1"/>
</dbReference>